<dbReference type="Proteomes" id="UP000030136">
    <property type="component" value="Unassembled WGS sequence"/>
</dbReference>
<dbReference type="AlphaFoldDB" id="A0A0A2FRI6"/>
<dbReference type="EMBL" id="LS483447">
    <property type="protein sequence ID" value="SQH72315.1"/>
    <property type="molecule type" value="Genomic_DNA"/>
</dbReference>
<dbReference type="RefSeq" id="WP_023935924.1">
    <property type="nucleotide sequence ID" value="NZ_FUXH01000005.1"/>
</dbReference>
<dbReference type="SUPFAM" id="SSF88659">
    <property type="entry name" value="Sigma3 and sigma4 domains of RNA polymerase sigma factors"/>
    <property type="match status" value="1"/>
</dbReference>
<dbReference type="Gene3D" id="1.10.10.60">
    <property type="entry name" value="Homeodomain-like"/>
    <property type="match status" value="1"/>
</dbReference>
<dbReference type="EMBL" id="JQJC01000023">
    <property type="protein sequence ID" value="KGN93731.1"/>
    <property type="molecule type" value="Genomic_DNA"/>
</dbReference>
<organism evidence="1 3">
    <name type="scientific">Porphyromonas crevioricanis</name>
    <dbReference type="NCBI Taxonomy" id="393921"/>
    <lineage>
        <taxon>Bacteria</taxon>
        <taxon>Pseudomonadati</taxon>
        <taxon>Bacteroidota</taxon>
        <taxon>Bacteroidia</taxon>
        <taxon>Bacteroidales</taxon>
        <taxon>Porphyromonadaceae</taxon>
        <taxon>Porphyromonas</taxon>
    </lineage>
</organism>
<proteinExistence type="predicted"/>
<reference evidence="2 4" key="2">
    <citation type="submission" date="2018-06" db="EMBL/GenBank/DDBJ databases">
        <authorList>
            <consortium name="Pathogen Informatics"/>
            <person name="Doyle S."/>
        </authorList>
    </citation>
    <scope>NUCLEOTIDE SEQUENCE [LARGE SCALE GENOMIC DNA]</scope>
    <source>
        <strain evidence="2 4">NCTC12858</strain>
    </source>
</reference>
<dbReference type="eggNOG" id="COG2114">
    <property type="taxonomic scope" value="Bacteria"/>
</dbReference>
<name>A0A0A2FRI6_9PORP</name>
<protein>
    <submittedName>
        <fullName evidence="2">RNA polymerase sigma factor, sigma-70 family</fullName>
    </submittedName>
</protein>
<dbReference type="Proteomes" id="UP000249300">
    <property type="component" value="Chromosome 1"/>
</dbReference>
<evidence type="ECO:0000313" key="2">
    <source>
        <dbReference type="EMBL" id="SQH72315.1"/>
    </source>
</evidence>
<accession>A0A0A2FRI6</accession>
<evidence type="ECO:0000313" key="3">
    <source>
        <dbReference type="Proteomes" id="UP000030136"/>
    </source>
</evidence>
<gene>
    <name evidence="1" type="ORF">HQ38_08070</name>
    <name evidence="2" type="ORF">NCTC12858_00126</name>
</gene>
<dbReference type="InterPro" id="IPR013324">
    <property type="entry name" value="RNA_pol_sigma_r3/r4-like"/>
</dbReference>
<reference evidence="1 3" key="1">
    <citation type="submission" date="2014-08" db="EMBL/GenBank/DDBJ databases">
        <title>Porphyromonas crevioricanis strain:COT-253_OH1447 Genome sequencing.</title>
        <authorList>
            <person name="Wallis C."/>
            <person name="Deusch O."/>
            <person name="O'Flynn C."/>
            <person name="Davis I."/>
            <person name="Jospin G."/>
            <person name="Darling A.E."/>
            <person name="Coil D.A."/>
            <person name="Alexiev A."/>
            <person name="Horsfall A."/>
            <person name="Kirkwood N."/>
            <person name="Harris S."/>
            <person name="Eisen J.A."/>
        </authorList>
    </citation>
    <scope>NUCLEOTIDE SEQUENCE [LARGE SCALE GENOMIC DNA]</scope>
    <source>
        <strain evidence="3">COT-253 OH1447</strain>
        <strain evidence="1">COT-253_OH1447</strain>
    </source>
</reference>
<dbReference type="STRING" id="393921.HQ45_07085"/>
<sequence>MKIKGVITGDIVSSSSIQLEWREKLLLTMQEIAEDLKEVSDLQIEFFRGDSFQLLVEQPEKTLLVAILFRAGLVSRTPQESKRRWDARVSIGIGEVSFLSDNILVSDGEAFHFSGREMDDIKKKRLTLRTRWEHINEELSVSTAFADDIISGWTQAQAEVIYLVLLHDITQKEIASRIDKSPQTISKLLGTAKENLIKKYLERYQKLILKEINK</sequence>
<evidence type="ECO:0000313" key="4">
    <source>
        <dbReference type="Proteomes" id="UP000249300"/>
    </source>
</evidence>
<dbReference type="KEGG" id="pcre:NCTC12858_00126"/>
<evidence type="ECO:0000313" key="1">
    <source>
        <dbReference type="EMBL" id="KGN93731.1"/>
    </source>
</evidence>
<dbReference type="OrthoDB" id="7064118at2"/>
<keyword evidence="4" id="KW-1185">Reference proteome</keyword>